<evidence type="ECO:0000256" key="1">
    <source>
        <dbReference type="ARBA" id="ARBA00004123"/>
    </source>
</evidence>
<accession>A0AAD9JCK4</accession>
<sequence>TVKDLIRFLKREDESCDIRRQLGHSQILQRDLVPIIKQYNDKEDRLLLETILRLMVNLTQPAKLCFQNQIPEDKTTRNYYLEVESHLQVYKEAFIDEALFAILTKKLGELLQLDWENRQEEDRLLIERILILLRNILHVPPNVTREKDLRVCAAIFYQLYYDSILGAHAGVGRSLTEKEQDERELVMKRQQEQAERRAAILKQSTRHSRFGGTFTVKNMKSISDKEVIYHSSLGKVKDITFDHNKRVRKRPKNRQAITEKNLTRRSTLSIRLFLKEFCIQFLENCYNPLMAAIKVKGQIETLSIPTFHYIQTHLQNFHEMILTSKKDGIIWSRRMHLALKAYHELLQSLNVMDKSPDDTLHEGAKVMKCNIFYMMEYRDIFVVLLRKFDETRQSRSFLKDLVETTHLFLRMIENFTKGNRHLVVQRKKRKIKRKKQSRGTSMELVVGHFPSGVIGPFRKINSYVRGKPGISSSPETRLDPTDDWTDIHRQSDVGPDAIFRAICPILIRLLVGWHNAVPSDRAILIGVDKTGAAFRGSPPARSVTDCSIKFVSAILYAFLSPDRDFIGSASDFSRCRQGRRGAEDADEHPALTMTVHMMSTARSFAAFTECGYRCVFDGTKSTRSNHHSVIGLPDRMDVPLLFL</sequence>
<keyword evidence="6" id="KW-1185">Reference proteome</keyword>
<comment type="caution">
    <text evidence="5">The sequence shown here is derived from an EMBL/GenBank/DDBJ whole genome shotgun (WGS) entry which is preliminary data.</text>
</comment>
<evidence type="ECO:0000256" key="2">
    <source>
        <dbReference type="ARBA" id="ARBA00023242"/>
    </source>
</evidence>
<feature type="non-terminal residue" evidence="5">
    <location>
        <position position="1"/>
    </location>
</feature>
<name>A0AAD9JCK4_9ANNE</name>
<dbReference type="Pfam" id="PF04821">
    <property type="entry name" value="TIMELESS"/>
    <property type="match status" value="1"/>
</dbReference>
<evidence type="ECO:0000256" key="3">
    <source>
        <dbReference type="ARBA" id="ARBA00023306"/>
    </source>
</evidence>
<dbReference type="EMBL" id="JAODUP010000429">
    <property type="protein sequence ID" value="KAK2149955.1"/>
    <property type="molecule type" value="Genomic_DNA"/>
</dbReference>
<dbReference type="GO" id="GO:0043111">
    <property type="term" value="P:replication fork arrest"/>
    <property type="evidence" value="ECO:0007669"/>
    <property type="project" value="TreeGrafter"/>
</dbReference>
<keyword evidence="2" id="KW-0539">Nucleus</keyword>
<comment type="subcellular location">
    <subcellularLocation>
        <location evidence="1">Nucleus</location>
    </subcellularLocation>
</comment>
<dbReference type="GO" id="GO:0006281">
    <property type="term" value="P:DNA repair"/>
    <property type="evidence" value="ECO:0007669"/>
    <property type="project" value="TreeGrafter"/>
</dbReference>
<evidence type="ECO:0000313" key="5">
    <source>
        <dbReference type="EMBL" id="KAK2149955.1"/>
    </source>
</evidence>
<protein>
    <recommendedName>
        <fullName evidence="4">Timeless N-terminal domain-containing protein</fullName>
    </recommendedName>
</protein>
<dbReference type="InterPro" id="IPR044998">
    <property type="entry name" value="Timeless"/>
</dbReference>
<dbReference type="AlphaFoldDB" id="A0AAD9JCK4"/>
<feature type="domain" description="Timeless N-terminal" evidence="4">
    <location>
        <begin position="2"/>
        <end position="144"/>
    </location>
</feature>
<dbReference type="InterPro" id="IPR006906">
    <property type="entry name" value="Timeless_N"/>
</dbReference>
<dbReference type="GO" id="GO:0031298">
    <property type="term" value="C:replication fork protection complex"/>
    <property type="evidence" value="ECO:0007669"/>
    <property type="project" value="TreeGrafter"/>
</dbReference>
<dbReference type="GO" id="GO:0003677">
    <property type="term" value="F:DNA binding"/>
    <property type="evidence" value="ECO:0007669"/>
    <property type="project" value="TreeGrafter"/>
</dbReference>
<keyword evidence="3" id="KW-0131">Cell cycle</keyword>
<dbReference type="PANTHER" id="PTHR22940">
    <property type="entry name" value="TIMEOUT/TIMELESS-2"/>
    <property type="match status" value="1"/>
</dbReference>
<evidence type="ECO:0000313" key="6">
    <source>
        <dbReference type="Proteomes" id="UP001208570"/>
    </source>
</evidence>
<gene>
    <name evidence="5" type="ORF">LSH36_429g01017</name>
</gene>
<dbReference type="GO" id="GO:0000076">
    <property type="term" value="P:DNA replication checkpoint signaling"/>
    <property type="evidence" value="ECO:0007669"/>
    <property type="project" value="TreeGrafter"/>
</dbReference>
<reference evidence="5" key="1">
    <citation type="journal article" date="2023" name="Mol. Biol. Evol.">
        <title>Third-Generation Sequencing Reveals the Adaptive Role of the Epigenome in Three Deep-Sea Polychaetes.</title>
        <authorList>
            <person name="Perez M."/>
            <person name="Aroh O."/>
            <person name="Sun Y."/>
            <person name="Lan Y."/>
            <person name="Juniper S.K."/>
            <person name="Young C.R."/>
            <person name="Angers B."/>
            <person name="Qian P.Y."/>
        </authorList>
    </citation>
    <scope>NUCLEOTIDE SEQUENCE</scope>
    <source>
        <strain evidence="5">P08H-3</strain>
    </source>
</reference>
<dbReference type="Proteomes" id="UP001208570">
    <property type="component" value="Unassembled WGS sequence"/>
</dbReference>
<proteinExistence type="predicted"/>
<dbReference type="PANTHER" id="PTHR22940:SF4">
    <property type="entry name" value="PROTEIN TIMELESS HOMOLOG"/>
    <property type="match status" value="1"/>
</dbReference>
<evidence type="ECO:0000259" key="4">
    <source>
        <dbReference type="Pfam" id="PF04821"/>
    </source>
</evidence>
<organism evidence="5 6">
    <name type="scientific">Paralvinella palmiformis</name>
    <dbReference type="NCBI Taxonomy" id="53620"/>
    <lineage>
        <taxon>Eukaryota</taxon>
        <taxon>Metazoa</taxon>
        <taxon>Spiralia</taxon>
        <taxon>Lophotrochozoa</taxon>
        <taxon>Annelida</taxon>
        <taxon>Polychaeta</taxon>
        <taxon>Sedentaria</taxon>
        <taxon>Canalipalpata</taxon>
        <taxon>Terebellida</taxon>
        <taxon>Terebelliformia</taxon>
        <taxon>Alvinellidae</taxon>
        <taxon>Paralvinella</taxon>
    </lineage>
</organism>